<evidence type="ECO:0000313" key="2">
    <source>
        <dbReference type="Proteomes" id="UP000828390"/>
    </source>
</evidence>
<protein>
    <submittedName>
        <fullName evidence="1">Uncharacterized protein</fullName>
    </submittedName>
</protein>
<dbReference type="AlphaFoldDB" id="A0A9D4C716"/>
<organism evidence="1 2">
    <name type="scientific">Dreissena polymorpha</name>
    <name type="common">Zebra mussel</name>
    <name type="synonym">Mytilus polymorpha</name>
    <dbReference type="NCBI Taxonomy" id="45954"/>
    <lineage>
        <taxon>Eukaryota</taxon>
        <taxon>Metazoa</taxon>
        <taxon>Spiralia</taxon>
        <taxon>Lophotrochozoa</taxon>
        <taxon>Mollusca</taxon>
        <taxon>Bivalvia</taxon>
        <taxon>Autobranchia</taxon>
        <taxon>Heteroconchia</taxon>
        <taxon>Euheterodonta</taxon>
        <taxon>Imparidentia</taxon>
        <taxon>Neoheterodontei</taxon>
        <taxon>Myida</taxon>
        <taxon>Dreissenoidea</taxon>
        <taxon>Dreissenidae</taxon>
        <taxon>Dreissena</taxon>
    </lineage>
</organism>
<gene>
    <name evidence="1" type="ORF">DPMN_060953</name>
</gene>
<dbReference type="EMBL" id="JAIWYP010000013">
    <property type="protein sequence ID" value="KAH3718154.1"/>
    <property type="molecule type" value="Genomic_DNA"/>
</dbReference>
<sequence>MQGDQARRPKDWAVMIAISIWFQSRMADGNEGVSIQVYSTEWDQEAYIFPTL</sequence>
<proteinExistence type="predicted"/>
<accession>A0A9D4C716</accession>
<name>A0A9D4C716_DREPO</name>
<reference evidence="1" key="2">
    <citation type="submission" date="2020-11" db="EMBL/GenBank/DDBJ databases">
        <authorList>
            <person name="McCartney M.A."/>
            <person name="Auch B."/>
            <person name="Kono T."/>
            <person name="Mallez S."/>
            <person name="Becker A."/>
            <person name="Gohl D.M."/>
            <person name="Silverstein K.A.T."/>
            <person name="Koren S."/>
            <person name="Bechman K.B."/>
            <person name="Herman A."/>
            <person name="Abrahante J.E."/>
            <person name="Garbe J."/>
        </authorList>
    </citation>
    <scope>NUCLEOTIDE SEQUENCE</scope>
    <source>
        <strain evidence="1">Duluth1</strain>
        <tissue evidence="1">Whole animal</tissue>
    </source>
</reference>
<reference evidence="1" key="1">
    <citation type="journal article" date="2019" name="bioRxiv">
        <title>The Genome of the Zebra Mussel, Dreissena polymorpha: A Resource for Invasive Species Research.</title>
        <authorList>
            <person name="McCartney M.A."/>
            <person name="Auch B."/>
            <person name="Kono T."/>
            <person name="Mallez S."/>
            <person name="Zhang Y."/>
            <person name="Obille A."/>
            <person name="Becker A."/>
            <person name="Abrahante J.E."/>
            <person name="Garbe J."/>
            <person name="Badalamenti J.P."/>
            <person name="Herman A."/>
            <person name="Mangelson H."/>
            <person name="Liachko I."/>
            <person name="Sullivan S."/>
            <person name="Sone E.D."/>
            <person name="Koren S."/>
            <person name="Silverstein K.A.T."/>
            <person name="Beckman K.B."/>
            <person name="Gohl D.M."/>
        </authorList>
    </citation>
    <scope>NUCLEOTIDE SEQUENCE</scope>
    <source>
        <strain evidence="1">Duluth1</strain>
        <tissue evidence="1">Whole animal</tissue>
    </source>
</reference>
<evidence type="ECO:0000313" key="1">
    <source>
        <dbReference type="EMBL" id="KAH3718154.1"/>
    </source>
</evidence>
<dbReference type="Proteomes" id="UP000828390">
    <property type="component" value="Unassembled WGS sequence"/>
</dbReference>
<comment type="caution">
    <text evidence="1">The sequence shown here is derived from an EMBL/GenBank/DDBJ whole genome shotgun (WGS) entry which is preliminary data.</text>
</comment>
<keyword evidence="2" id="KW-1185">Reference proteome</keyword>